<keyword evidence="1" id="KW-1133">Transmembrane helix</keyword>
<evidence type="ECO:0000313" key="2">
    <source>
        <dbReference type="EMBL" id="KAK7008446.1"/>
    </source>
</evidence>
<sequence>RHSAKCAPLTYIVFVLSIIMVSIIGFESVSPASLRAPENRDKHALSLYPRRRISSLHHRLPRVAPIRCSHKRQLLDDNCDGMIFGSGNDRPTPHIVLDILGADPNLDHEFLSPLSLGEG</sequence>
<reference evidence="2 3" key="1">
    <citation type="journal article" date="2024" name="J Genomics">
        <title>Draft genome sequencing and assembly of Favolaschia claudopus CIRM-BRFM 2984 isolated from oak limbs.</title>
        <authorList>
            <person name="Navarro D."/>
            <person name="Drula E."/>
            <person name="Chaduli D."/>
            <person name="Cazenave R."/>
            <person name="Ahrendt S."/>
            <person name="Wang J."/>
            <person name="Lipzen A."/>
            <person name="Daum C."/>
            <person name="Barry K."/>
            <person name="Grigoriev I.V."/>
            <person name="Favel A."/>
            <person name="Rosso M.N."/>
            <person name="Martin F."/>
        </authorList>
    </citation>
    <scope>NUCLEOTIDE SEQUENCE [LARGE SCALE GENOMIC DNA]</scope>
    <source>
        <strain evidence="2 3">CIRM-BRFM 2984</strain>
    </source>
</reference>
<dbReference type="Proteomes" id="UP001362999">
    <property type="component" value="Unassembled WGS sequence"/>
</dbReference>
<gene>
    <name evidence="2" type="ORF">R3P38DRAFT_2413230</name>
</gene>
<protein>
    <submittedName>
        <fullName evidence="2">Uncharacterized protein</fullName>
    </submittedName>
</protein>
<dbReference type="AlphaFoldDB" id="A0AAW0AH40"/>
<proteinExistence type="predicted"/>
<name>A0AAW0AH40_9AGAR</name>
<accession>A0AAW0AH40</accession>
<organism evidence="2 3">
    <name type="scientific">Favolaschia claudopus</name>
    <dbReference type="NCBI Taxonomy" id="2862362"/>
    <lineage>
        <taxon>Eukaryota</taxon>
        <taxon>Fungi</taxon>
        <taxon>Dikarya</taxon>
        <taxon>Basidiomycota</taxon>
        <taxon>Agaricomycotina</taxon>
        <taxon>Agaricomycetes</taxon>
        <taxon>Agaricomycetidae</taxon>
        <taxon>Agaricales</taxon>
        <taxon>Marasmiineae</taxon>
        <taxon>Mycenaceae</taxon>
        <taxon>Favolaschia</taxon>
    </lineage>
</organism>
<keyword evidence="1" id="KW-0472">Membrane</keyword>
<comment type="caution">
    <text evidence="2">The sequence shown here is derived from an EMBL/GenBank/DDBJ whole genome shotgun (WGS) entry which is preliminary data.</text>
</comment>
<keyword evidence="1" id="KW-0812">Transmembrane</keyword>
<dbReference type="EMBL" id="JAWWNJ010000067">
    <property type="protein sequence ID" value="KAK7008446.1"/>
    <property type="molecule type" value="Genomic_DNA"/>
</dbReference>
<dbReference type="Pfam" id="PF03142">
    <property type="entry name" value="Chitin_synth_2"/>
    <property type="match status" value="1"/>
</dbReference>
<feature type="non-terminal residue" evidence="2">
    <location>
        <position position="1"/>
    </location>
</feature>
<keyword evidence="3" id="KW-1185">Reference proteome</keyword>
<feature type="transmembrane region" description="Helical" evidence="1">
    <location>
        <begin position="7"/>
        <end position="26"/>
    </location>
</feature>
<evidence type="ECO:0000256" key="1">
    <source>
        <dbReference type="SAM" id="Phobius"/>
    </source>
</evidence>
<evidence type="ECO:0000313" key="3">
    <source>
        <dbReference type="Proteomes" id="UP001362999"/>
    </source>
</evidence>
<feature type="non-terminal residue" evidence="2">
    <location>
        <position position="119"/>
    </location>
</feature>